<evidence type="ECO:0008006" key="3">
    <source>
        <dbReference type="Google" id="ProtNLM"/>
    </source>
</evidence>
<gene>
    <name evidence="1" type="ORF">H735_03480</name>
</gene>
<organism evidence="1 2">
    <name type="scientific">Vibrio owensii CAIM 1854 = LMG 25443</name>
    <dbReference type="NCBI Taxonomy" id="1229493"/>
    <lineage>
        <taxon>Bacteria</taxon>
        <taxon>Pseudomonadati</taxon>
        <taxon>Pseudomonadota</taxon>
        <taxon>Gammaproteobacteria</taxon>
        <taxon>Vibrionales</taxon>
        <taxon>Vibrionaceae</taxon>
        <taxon>Vibrio</taxon>
    </lineage>
</organism>
<proteinExistence type="predicted"/>
<dbReference type="Proteomes" id="UP000031586">
    <property type="component" value="Unassembled WGS sequence"/>
</dbReference>
<dbReference type="PATRIC" id="fig|1229493.5.peg.5409"/>
<protein>
    <recommendedName>
        <fullName evidence="3">DUF2971 domain-containing protein</fullName>
    </recommendedName>
</protein>
<evidence type="ECO:0000313" key="2">
    <source>
        <dbReference type="Proteomes" id="UP000031586"/>
    </source>
</evidence>
<comment type="caution">
    <text evidence="1">The sequence shown here is derived from an EMBL/GenBank/DDBJ whole genome shotgun (WGS) entry which is preliminary data.</text>
</comment>
<sequence>MKVKLYKYTPHLQSFLENPVLRCTPSHDLNDPFELQPNAKTLDSLSKVYSGSYGINDLTSFVDVRTSDSGIISLSETKSNLLMWPHYANEHKGGVIEFTFDIKFDNEQKMLQRGFLKSIFDNKYLFDRVKYRLEREPDSELFNASGFEVFLDLKSHLSFTKAEAWSYEKEYRFLCELHSADVVCVNNSQELINLLTSLGLTFKVSDLNSKLLVITNYNDNSFDLTVDLNHRLRRQQLLSVCRDRSESIFHFYEVDPKCITGVYLGCKSPSELKHKVLNTNVLDKFDNLNGRVFDSRLSRSRYELSFEEIA</sequence>
<accession>A0A0C1WDN4</accession>
<name>A0A0C1WDN4_9VIBR</name>
<dbReference type="EMBL" id="JPRD01000007">
    <property type="protein sequence ID" value="KIF54462.1"/>
    <property type="molecule type" value="Genomic_DNA"/>
</dbReference>
<evidence type="ECO:0000313" key="1">
    <source>
        <dbReference type="EMBL" id="KIF54462.1"/>
    </source>
</evidence>
<dbReference type="InterPro" id="IPR021352">
    <property type="entry name" value="DUF2971"/>
</dbReference>
<dbReference type="AlphaFoldDB" id="A0A0C1WDN4"/>
<reference evidence="1 2" key="1">
    <citation type="submission" date="2014-07" db="EMBL/GenBank/DDBJ databases">
        <title>Unique and conserved regions in Vibrio harveyi and related species in comparison with the shrimp pathogen Vibrio harveyi CAIM 1792.</title>
        <authorList>
            <person name="Espinoza-Valles I."/>
            <person name="Vora G."/>
            <person name="Leekitcharoenphon P."/>
            <person name="Ussery D."/>
            <person name="Hoj L."/>
            <person name="Gomez-Gil B."/>
        </authorList>
    </citation>
    <scope>NUCLEOTIDE SEQUENCE [LARGE SCALE GENOMIC DNA]</scope>
    <source>
        <strain evidence="2">CAIM 1854 / LMG 25443</strain>
    </source>
</reference>
<dbReference type="RefSeq" id="WP_020196893.1">
    <property type="nucleotide sequence ID" value="NZ_BAOH01000086.1"/>
</dbReference>
<dbReference type="Pfam" id="PF11185">
    <property type="entry name" value="DUF2971"/>
    <property type="match status" value="1"/>
</dbReference>